<name>A0A2H4UUK6_9VIRU</name>
<gene>
    <name evidence="1" type="ORF">BMW23_0453</name>
</gene>
<organism evidence="1">
    <name type="scientific">Bodo saltans virus</name>
    <dbReference type="NCBI Taxonomy" id="2024608"/>
    <lineage>
        <taxon>Viruses</taxon>
        <taxon>Varidnaviria</taxon>
        <taxon>Bamfordvirae</taxon>
        <taxon>Nucleocytoviricota</taxon>
        <taxon>Megaviricetes</taxon>
        <taxon>Imitervirales</taxon>
        <taxon>Mimiviridae</taxon>
        <taxon>Klosneuvirinae</taxon>
        <taxon>Theiavirus</taxon>
        <taxon>Theiavirus salishense</taxon>
    </lineage>
</organism>
<evidence type="ECO:0000313" key="2">
    <source>
        <dbReference type="Proteomes" id="UP000240325"/>
    </source>
</evidence>
<evidence type="ECO:0000313" key="1">
    <source>
        <dbReference type="EMBL" id="ATZ80505.1"/>
    </source>
</evidence>
<dbReference type="EMBL" id="MF782455">
    <property type="protein sequence ID" value="ATZ80505.1"/>
    <property type="molecule type" value="Genomic_DNA"/>
</dbReference>
<accession>A0A2H4UUK6</accession>
<dbReference type="Proteomes" id="UP000240325">
    <property type="component" value="Segment"/>
</dbReference>
<protein>
    <submittedName>
        <fullName evidence="1">Uncharacterized protein</fullName>
    </submittedName>
</protein>
<proteinExistence type="predicted"/>
<keyword evidence="2" id="KW-1185">Reference proteome</keyword>
<reference evidence="1" key="1">
    <citation type="journal article" date="2017" name="Elife">
        <title>The kinetoplastid-infecting Bodo saltans virus (BsV), a window into the most abundant giant viruses in the sea.</title>
        <authorList>
            <person name="Deeg C.M."/>
            <person name="Chow C.-E.T."/>
            <person name="Suttle C.A."/>
        </authorList>
    </citation>
    <scope>NUCLEOTIDE SEQUENCE</scope>
    <source>
        <strain evidence="1">NG1</strain>
    </source>
</reference>
<sequence>MDNFNIELLNNFIKFYKKEFNDIELFDGIKNDYDVNHQMEFLNIEIEKYKMSNDESKILSNDSTKKYSVYLGDSFICASDLLFVVLIEVSNLEREDSKNQYIIKRKTSDKKVKFQ</sequence>